<evidence type="ECO:0000313" key="1">
    <source>
        <dbReference type="EMBL" id="KAK3499304.1"/>
    </source>
</evidence>
<reference evidence="1 2" key="1">
    <citation type="journal article" date="2023" name="Mol. Phylogenet. Evol.">
        <title>Genome-scale phylogeny and comparative genomics of the fungal order Sordariales.</title>
        <authorList>
            <person name="Hensen N."/>
            <person name="Bonometti L."/>
            <person name="Westerberg I."/>
            <person name="Brannstrom I.O."/>
            <person name="Guillou S."/>
            <person name="Cros-Aarteil S."/>
            <person name="Calhoun S."/>
            <person name="Haridas S."/>
            <person name="Kuo A."/>
            <person name="Mondo S."/>
            <person name="Pangilinan J."/>
            <person name="Riley R."/>
            <person name="LaButti K."/>
            <person name="Andreopoulos B."/>
            <person name="Lipzen A."/>
            <person name="Chen C."/>
            <person name="Yan M."/>
            <person name="Daum C."/>
            <person name="Ng V."/>
            <person name="Clum A."/>
            <person name="Steindorff A."/>
            <person name="Ohm R.A."/>
            <person name="Martin F."/>
            <person name="Silar P."/>
            <person name="Natvig D.O."/>
            <person name="Lalanne C."/>
            <person name="Gautier V."/>
            <person name="Ament-Velasquez S.L."/>
            <person name="Kruys A."/>
            <person name="Hutchinson M.I."/>
            <person name="Powell A.J."/>
            <person name="Barry K."/>
            <person name="Miller A.N."/>
            <person name="Grigoriev I.V."/>
            <person name="Debuchy R."/>
            <person name="Gladieux P."/>
            <person name="Hiltunen Thoren M."/>
            <person name="Johannesson H."/>
        </authorList>
    </citation>
    <scope>NUCLEOTIDE SEQUENCE [LARGE SCALE GENOMIC DNA]</scope>
    <source>
        <strain evidence="1 2">FGSC 10403</strain>
    </source>
</reference>
<protein>
    <submittedName>
        <fullName evidence="1">Uncharacterized protein</fullName>
    </submittedName>
</protein>
<evidence type="ECO:0000313" key="2">
    <source>
        <dbReference type="Proteomes" id="UP001285908"/>
    </source>
</evidence>
<comment type="caution">
    <text evidence="1">The sequence shown here is derived from an EMBL/GenBank/DDBJ whole genome shotgun (WGS) entry which is preliminary data.</text>
</comment>
<dbReference type="RefSeq" id="XP_062696937.1">
    <property type="nucleotide sequence ID" value="XM_062832391.1"/>
</dbReference>
<gene>
    <name evidence="1" type="ORF">B0T23DRAFT_14318</name>
</gene>
<sequence length="188" mass="19098">MDSWDAPVSAAAAAMSAAPAVASHGPLTSATFWSCDAEPIETQTAAPVFTTEYCVTLPTPCHHGPGPCHATYTVTEECTGDRDSWAQPTGVVPPGFVVTTVTDCNACHGGPTQTFTMPTQSPIPTNVGPAPGPGPQPTMSTSVVVMVPSQTGGQMPVQTAGAPRARTMSLKTSVGLLVGAALALFNFA</sequence>
<keyword evidence="2" id="KW-1185">Reference proteome</keyword>
<dbReference type="Proteomes" id="UP001285908">
    <property type="component" value="Unassembled WGS sequence"/>
</dbReference>
<dbReference type="GeneID" id="87870013"/>
<accession>A0AAJ0IF98</accession>
<proteinExistence type="predicted"/>
<organism evidence="1 2">
    <name type="scientific">Neurospora hispaniola</name>
    <dbReference type="NCBI Taxonomy" id="588809"/>
    <lineage>
        <taxon>Eukaryota</taxon>
        <taxon>Fungi</taxon>
        <taxon>Dikarya</taxon>
        <taxon>Ascomycota</taxon>
        <taxon>Pezizomycotina</taxon>
        <taxon>Sordariomycetes</taxon>
        <taxon>Sordariomycetidae</taxon>
        <taxon>Sordariales</taxon>
        <taxon>Sordariaceae</taxon>
        <taxon>Neurospora</taxon>
    </lineage>
</organism>
<dbReference type="EMBL" id="JAULSX010000001">
    <property type="protein sequence ID" value="KAK3499304.1"/>
    <property type="molecule type" value="Genomic_DNA"/>
</dbReference>
<dbReference type="AlphaFoldDB" id="A0AAJ0IF98"/>
<name>A0AAJ0IF98_9PEZI</name>